<dbReference type="EMBL" id="JAERQM010000008">
    <property type="protein sequence ID" value="MBU8546599.1"/>
    <property type="molecule type" value="Genomic_DNA"/>
</dbReference>
<comment type="caution">
    <text evidence="1">The sequence shown here is derived from an EMBL/GenBank/DDBJ whole genome shotgun (WGS) entry which is preliminary data.</text>
</comment>
<organism evidence="1 2">
    <name type="scientific">Falsiroseomonas oleicola</name>
    <dbReference type="NCBI Taxonomy" id="2801474"/>
    <lineage>
        <taxon>Bacteria</taxon>
        <taxon>Pseudomonadati</taxon>
        <taxon>Pseudomonadota</taxon>
        <taxon>Alphaproteobacteria</taxon>
        <taxon>Acetobacterales</taxon>
        <taxon>Roseomonadaceae</taxon>
        <taxon>Falsiroseomonas</taxon>
    </lineage>
</organism>
<dbReference type="Proteomes" id="UP000689967">
    <property type="component" value="Unassembled WGS sequence"/>
</dbReference>
<name>A0ABS6HDU5_9PROT</name>
<sequence>MPYIDTALVPLVDNSGFTLWLYRTTDTRSVALATGYFDPAAPRLNTGDIIILNASDSISICPVRVGDEVAPGLVLDTASAPFSVQVTAAQRFSIRVAANAVAMTVVLAPITAAILTTGFVDAQATLAGPVTQVAFSISDAAGTTVRGPQLATVTAGSASASLPAPAAGTGYRLRVQATNDAAVAAVSPSFNVTLPDTLLLQAGGALLIEDGGRLLT</sequence>
<evidence type="ECO:0000313" key="1">
    <source>
        <dbReference type="EMBL" id="MBU8546599.1"/>
    </source>
</evidence>
<accession>A0ABS6HDU5</accession>
<gene>
    <name evidence="1" type="ORF">JJQ90_22960</name>
</gene>
<proteinExistence type="predicted"/>
<reference evidence="1 2" key="1">
    <citation type="submission" date="2021-01" db="EMBL/GenBank/DDBJ databases">
        <title>Roseomonas sp. nov, a bacterium isolated from an oil production mixture in Yumen Oilfield.</title>
        <authorList>
            <person name="Wu D."/>
        </authorList>
    </citation>
    <scope>NUCLEOTIDE SEQUENCE [LARGE SCALE GENOMIC DNA]</scope>
    <source>
        <strain evidence="1 2">ROY-5-3</strain>
    </source>
</reference>
<keyword evidence="2" id="KW-1185">Reference proteome</keyword>
<dbReference type="RefSeq" id="WP_216878618.1">
    <property type="nucleotide sequence ID" value="NZ_JAERQM010000008.1"/>
</dbReference>
<evidence type="ECO:0000313" key="2">
    <source>
        <dbReference type="Proteomes" id="UP000689967"/>
    </source>
</evidence>
<protein>
    <submittedName>
        <fullName evidence="1">Uncharacterized protein</fullName>
    </submittedName>
</protein>